<dbReference type="RefSeq" id="XP_022154892.1">
    <property type="nucleotide sequence ID" value="XM_022299200.1"/>
</dbReference>
<keyword evidence="4 6" id="KW-0804">Transcription</keyword>
<dbReference type="InterPro" id="IPR006458">
    <property type="entry name" value="Ovate_C"/>
</dbReference>
<keyword evidence="9" id="KW-1185">Reference proteome</keyword>
<feature type="compositionally biased region" description="Polar residues" evidence="7">
    <location>
        <begin position="46"/>
        <end position="56"/>
    </location>
</feature>
<dbReference type="Pfam" id="PF04844">
    <property type="entry name" value="Ovate"/>
    <property type="match status" value="1"/>
</dbReference>
<comment type="subcellular location">
    <subcellularLocation>
        <location evidence="1 6">Nucleus</location>
    </subcellularLocation>
</comment>
<dbReference type="GO" id="GO:0005634">
    <property type="term" value="C:nucleus"/>
    <property type="evidence" value="ECO:0007669"/>
    <property type="project" value="UniProtKB-SubCell"/>
</dbReference>
<accession>A0A6J1DMX3</accession>
<evidence type="ECO:0000256" key="7">
    <source>
        <dbReference type="SAM" id="MobiDB-lite"/>
    </source>
</evidence>
<protein>
    <recommendedName>
        <fullName evidence="6">Transcription repressor</fullName>
    </recommendedName>
    <alternativeName>
        <fullName evidence="6">Ovate family protein</fullName>
    </alternativeName>
</protein>
<dbReference type="Pfam" id="PF13724">
    <property type="entry name" value="DNA_binding_2"/>
    <property type="match status" value="1"/>
</dbReference>
<feature type="domain" description="OVATE" evidence="8">
    <location>
        <begin position="324"/>
        <end position="383"/>
    </location>
</feature>
<sequence length="389" mass="44423">MGKYKFRLSGMIPNAWFYKLKDMSSNRSKHNSSQSQSTSKKKLKPTTISPQKPQVSQPFYFTDFNPDSAKLHGFHNPPFIQNFSDTHFLEPARKSSKRRSRRKTIYKPSPRVVNPVSAACTCRVSPSSVGTLPHSPNSSFSCIEYSPRTEAYDSLSEAEGANTFSSDSFDDLTSLSSSCKCTLRSSNNDIIIDMNDESVGRKTDKLHGFDWIRELDQLPLISRKTMRLKQKATEGTKLRSSSKWTKIKANKSLSVKTVEENIKNVEKQKTSYVFRKPSASPISVKLRANSPRIGRRIQSHARRNVPSGIRLKSKNSCLLESVAMVKTSHNPREDFRESMLEMIIENNIRSSKDLEDLLACYLILNSDEYHDLIIKTFEHIWFDMAEFRI</sequence>
<keyword evidence="5 6" id="KW-0539">Nucleus</keyword>
<dbReference type="Proteomes" id="UP000504603">
    <property type="component" value="Unplaced"/>
</dbReference>
<dbReference type="AlphaFoldDB" id="A0A6J1DMX3"/>
<proteinExistence type="predicted"/>
<dbReference type="NCBIfam" id="TIGR01568">
    <property type="entry name" value="A_thal_3678"/>
    <property type="match status" value="1"/>
</dbReference>
<evidence type="ECO:0000256" key="6">
    <source>
        <dbReference type="RuleBase" id="RU367028"/>
    </source>
</evidence>
<dbReference type="GO" id="GO:0045892">
    <property type="term" value="P:negative regulation of DNA-templated transcription"/>
    <property type="evidence" value="ECO:0007669"/>
    <property type="project" value="UniProtKB-UniRule"/>
</dbReference>
<dbReference type="OrthoDB" id="1928390at2759"/>
<keyword evidence="3 6" id="KW-0805">Transcription regulation</keyword>
<evidence type="ECO:0000256" key="3">
    <source>
        <dbReference type="ARBA" id="ARBA00023015"/>
    </source>
</evidence>
<evidence type="ECO:0000256" key="4">
    <source>
        <dbReference type="ARBA" id="ARBA00023163"/>
    </source>
</evidence>
<dbReference type="PANTHER" id="PTHR33057:SF82">
    <property type="entry name" value="TRANSCRIPTION REPRESSOR OFP5"/>
    <property type="match status" value="1"/>
</dbReference>
<organism evidence="9 10">
    <name type="scientific">Momordica charantia</name>
    <name type="common">Bitter gourd</name>
    <name type="synonym">Balsam pear</name>
    <dbReference type="NCBI Taxonomy" id="3673"/>
    <lineage>
        <taxon>Eukaryota</taxon>
        <taxon>Viridiplantae</taxon>
        <taxon>Streptophyta</taxon>
        <taxon>Embryophyta</taxon>
        <taxon>Tracheophyta</taxon>
        <taxon>Spermatophyta</taxon>
        <taxon>Magnoliopsida</taxon>
        <taxon>eudicotyledons</taxon>
        <taxon>Gunneridae</taxon>
        <taxon>Pentapetalae</taxon>
        <taxon>rosids</taxon>
        <taxon>fabids</taxon>
        <taxon>Cucurbitales</taxon>
        <taxon>Cucurbitaceae</taxon>
        <taxon>Momordiceae</taxon>
        <taxon>Momordica</taxon>
    </lineage>
</organism>
<evidence type="ECO:0000313" key="9">
    <source>
        <dbReference type="Proteomes" id="UP000504603"/>
    </source>
</evidence>
<evidence type="ECO:0000313" key="10">
    <source>
        <dbReference type="RefSeq" id="XP_022154892.1"/>
    </source>
</evidence>
<name>A0A6J1DMX3_MOMCH</name>
<evidence type="ECO:0000259" key="8">
    <source>
        <dbReference type="PROSITE" id="PS51754"/>
    </source>
</evidence>
<dbReference type="KEGG" id="mcha:111022038"/>
<dbReference type="PROSITE" id="PS51754">
    <property type="entry name" value="OVATE"/>
    <property type="match status" value="1"/>
</dbReference>
<comment type="function">
    <text evidence="6">Transcriptional repressor that regulates multiple aspects of plant growth and development.</text>
</comment>
<gene>
    <name evidence="10" type="primary">LOC111022038</name>
</gene>
<dbReference type="GO" id="GO:0003677">
    <property type="term" value="F:DNA binding"/>
    <property type="evidence" value="ECO:0007669"/>
    <property type="project" value="InterPro"/>
</dbReference>
<dbReference type="InterPro" id="IPR025830">
    <property type="entry name" value="DNA_bnd_dom_ovate"/>
</dbReference>
<dbReference type="InterPro" id="IPR038933">
    <property type="entry name" value="Ovate"/>
</dbReference>
<evidence type="ECO:0000256" key="1">
    <source>
        <dbReference type="ARBA" id="ARBA00004123"/>
    </source>
</evidence>
<dbReference type="PANTHER" id="PTHR33057">
    <property type="entry name" value="TRANSCRIPTION REPRESSOR OFP7-RELATED"/>
    <property type="match status" value="1"/>
</dbReference>
<keyword evidence="2 6" id="KW-0678">Repressor</keyword>
<dbReference type="GeneID" id="111022038"/>
<evidence type="ECO:0000256" key="5">
    <source>
        <dbReference type="ARBA" id="ARBA00023242"/>
    </source>
</evidence>
<feature type="region of interest" description="Disordered" evidence="7">
    <location>
        <begin position="27"/>
        <end position="56"/>
    </location>
</feature>
<reference evidence="10" key="1">
    <citation type="submission" date="2025-08" db="UniProtKB">
        <authorList>
            <consortium name="RefSeq"/>
        </authorList>
    </citation>
    <scope>IDENTIFICATION</scope>
    <source>
        <strain evidence="10">OHB3-1</strain>
    </source>
</reference>
<evidence type="ECO:0000256" key="2">
    <source>
        <dbReference type="ARBA" id="ARBA00022491"/>
    </source>
</evidence>